<comment type="caution">
    <text evidence="2">The sequence shown here is derived from an EMBL/GenBank/DDBJ whole genome shotgun (WGS) entry which is preliminary data.</text>
</comment>
<keyword evidence="3" id="KW-1185">Reference proteome</keyword>
<evidence type="ECO:0000313" key="3">
    <source>
        <dbReference type="Proteomes" id="UP001236507"/>
    </source>
</evidence>
<evidence type="ECO:0000313" key="2">
    <source>
        <dbReference type="EMBL" id="MDI9860777.1"/>
    </source>
</evidence>
<dbReference type="EMBL" id="JASHIF010000012">
    <property type="protein sequence ID" value="MDI9860777.1"/>
    <property type="molecule type" value="Genomic_DNA"/>
</dbReference>
<feature type="coiled-coil region" evidence="1">
    <location>
        <begin position="67"/>
        <end position="94"/>
    </location>
</feature>
<accession>A0ABT6YB19</accession>
<sequence>MARNVSKNVTPKSSSTRKSNGKGLFSIIDTIFNMDRLLGGEFPAYQLRYLLWLSFLIVLYIASSLHSESLIHQIDKTKAEVEELRADYTTQQADFMKAGKQSEIIKRVESMGIEENKTPPTKIIVKDW</sequence>
<gene>
    <name evidence="2" type="ORF">QM524_16290</name>
</gene>
<protein>
    <submittedName>
        <fullName evidence="2">FtsL-like putative cell division protein</fullName>
    </submittedName>
</protein>
<name>A0ABT6YB19_9BACT</name>
<dbReference type="InterPro" id="IPR045755">
    <property type="entry name" value="FtsL-like"/>
</dbReference>
<dbReference type="RefSeq" id="WP_095164144.1">
    <property type="nucleotide sequence ID" value="NZ_JASHIF010000012.1"/>
</dbReference>
<reference evidence="2 3" key="1">
    <citation type="submission" date="2023-05" db="EMBL/GenBank/DDBJ databases">
        <title>Novel species of genus Flectobacillus isolated from stream in China.</title>
        <authorList>
            <person name="Lu H."/>
        </authorList>
    </citation>
    <scope>NUCLEOTIDE SEQUENCE [LARGE SCALE GENOMIC DNA]</scope>
    <source>
        <strain evidence="2 3">KCTC 42575</strain>
    </source>
</reference>
<dbReference type="Pfam" id="PF19579">
    <property type="entry name" value="FtsL_2"/>
    <property type="match status" value="1"/>
</dbReference>
<proteinExistence type="predicted"/>
<organism evidence="2 3">
    <name type="scientific">Flectobacillus roseus</name>
    <dbReference type="NCBI Taxonomy" id="502259"/>
    <lineage>
        <taxon>Bacteria</taxon>
        <taxon>Pseudomonadati</taxon>
        <taxon>Bacteroidota</taxon>
        <taxon>Cytophagia</taxon>
        <taxon>Cytophagales</taxon>
        <taxon>Flectobacillaceae</taxon>
        <taxon>Flectobacillus</taxon>
    </lineage>
</organism>
<evidence type="ECO:0000256" key="1">
    <source>
        <dbReference type="SAM" id="Coils"/>
    </source>
</evidence>
<dbReference type="Proteomes" id="UP001236507">
    <property type="component" value="Unassembled WGS sequence"/>
</dbReference>
<keyword evidence="1" id="KW-0175">Coiled coil</keyword>